<dbReference type="EMBL" id="AE016820">
    <property type="protein sequence ID" value="AAS54287.2"/>
    <property type="molecule type" value="Genomic_DNA"/>
</dbReference>
<proteinExistence type="predicted"/>
<dbReference type="FunCoup" id="Q750Z1">
    <property type="interactions" value="38"/>
</dbReference>
<dbReference type="GeneID" id="4622756"/>
<dbReference type="Pfam" id="PF16818">
    <property type="entry name" value="SLM4"/>
    <property type="match status" value="1"/>
</dbReference>
<dbReference type="STRING" id="284811.Q750Z1"/>
<dbReference type="AlphaFoldDB" id="Q750Z1"/>
<evidence type="ECO:0000313" key="2">
    <source>
        <dbReference type="Proteomes" id="UP000000591"/>
    </source>
</evidence>
<sequence>MQEALGHHSCLCSGGRCRQRRCRRPSRMCLGGAGQRCAGCPGFQALKMYVAPLCCGRRIHTRTVCTMAMLQSRSIKRLLQQTLEPTATPLSTYQLQSTVLLSSKTGSIVSFVSANPAHPTSGDALNNLKMMALLIKEKWSEDEHDPQAQATKSCYHVTVPARDDAAAAAAPLTTRIYTCELEDLHTCVAQIPGSDLLLLFIADSLFPHGMLVLKMKSLLSAFSEVYGYKLD</sequence>
<dbReference type="OrthoDB" id="4033908at2759"/>
<gene>
    <name evidence="1" type="ORF">AGOS_AGL204C</name>
</gene>
<keyword evidence="2" id="KW-1185">Reference proteome</keyword>
<dbReference type="Gene3D" id="3.30.450.30">
    <property type="entry name" value="Dynein light chain 2a, cytoplasmic"/>
    <property type="match status" value="1"/>
</dbReference>
<dbReference type="OMA" id="HTCVAQI"/>
<dbReference type="HOGENOM" id="CLU_104687_0_0_1"/>
<reference evidence="2" key="2">
    <citation type="journal article" date="2013" name="G3 (Bethesda)">
        <title>Genomes of Ashbya fungi isolated from insects reveal four mating-type loci, numerous translocations, lack of transposons, and distinct gene duplications.</title>
        <authorList>
            <person name="Dietrich F.S."/>
            <person name="Voegeli S."/>
            <person name="Kuo S."/>
            <person name="Philippsen P."/>
        </authorList>
    </citation>
    <scope>GENOME REANNOTATION</scope>
    <source>
        <strain evidence="2">ATCC 10895 / CBS 109.51 / FGSC 9923 / NRRL Y-1056</strain>
    </source>
</reference>
<dbReference type="InterPro" id="IPR020233">
    <property type="entry name" value="Slm4"/>
</dbReference>
<dbReference type="KEGG" id="ago:AGOS_AGL204C"/>
<dbReference type="GO" id="GO:0007165">
    <property type="term" value="P:signal transduction"/>
    <property type="evidence" value="ECO:0007669"/>
    <property type="project" value="InterPro"/>
</dbReference>
<dbReference type="RefSeq" id="NP_986463.2">
    <property type="nucleotide sequence ID" value="NM_211525.2"/>
</dbReference>
<dbReference type="InParanoid" id="Q750Z1"/>
<evidence type="ECO:0000313" key="1">
    <source>
        <dbReference type="EMBL" id="AAS54287.2"/>
    </source>
</evidence>
<dbReference type="Proteomes" id="UP000000591">
    <property type="component" value="Chromosome VII"/>
</dbReference>
<name>Q750Z1_EREGS</name>
<protein>
    <submittedName>
        <fullName evidence="1">AGL204Cp</fullName>
    </submittedName>
</protein>
<dbReference type="GO" id="GO:0071986">
    <property type="term" value="C:Ragulator complex"/>
    <property type="evidence" value="ECO:0007669"/>
    <property type="project" value="InterPro"/>
</dbReference>
<organism evidence="1 2">
    <name type="scientific">Eremothecium gossypii (strain ATCC 10895 / CBS 109.51 / FGSC 9923 / NRRL Y-1056)</name>
    <name type="common">Yeast</name>
    <name type="synonym">Ashbya gossypii</name>
    <dbReference type="NCBI Taxonomy" id="284811"/>
    <lineage>
        <taxon>Eukaryota</taxon>
        <taxon>Fungi</taxon>
        <taxon>Dikarya</taxon>
        <taxon>Ascomycota</taxon>
        <taxon>Saccharomycotina</taxon>
        <taxon>Saccharomycetes</taxon>
        <taxon>Saccharomycetales</taxon>
        <taxon>Saccharomycetaceae</taxon>
        <taxon>Eremothecium</taxon>
    </lineage>
</organism>
<reference evidence="1 2" key="1">
    <citation type="journal article" date="2004" name="Science">
        <title>The Ashbya gossypii genome as a tool for mapping the ancient Saccharomyces cerevisiae genome.</title>
        <authorList>
            <person name="Dietrich F.S."/>
            <person name="Voegeli S."/>
            <person name="Brachat S."/>
            <person name="Lerch A."/>
            <person name="Gates K."/>
            <person name="Steiner S."/>
            <person name="Mohr C."/>
            <person name="Pohlmann R."/>
            <person name="Luedi P."/>
            <person name="Choi S."/>
            <person name="Wing R.A."/>
            <person name="Flavier A."/>
            <person name="Gaffney T.D."/>
            <person name="Philippsen P."/>
        </authorList>
    </citation>
    <scope>NUCLEOTIDE SEQUENCE [LARGE SCALE GENOMIC DNA]</scope>
    <source>
        <strain evidence="2">ATCC 10895 / CBS 109.51 / FGSC 9923 / NRRL Y-1056</strain>
    </source>
</reference>
<accession>Q750Z1</accession>
<dbReference type="eggNOG" id="ENOG502S129">
    <property type="taxonomic scope" value="Eukaryota"/>
</dbReference>